<feature type="domain" description="PDZ" evidence="15">
    <location>
        <begin position="880"/>
        <end position="968"/>
    </location>
</feature>
<dbReference type="GO" id="GO:0030425">
    <property type="term" value="C:dendrite"/>
    <property type="evidence" value="ECO:0007669"/>
    <property type="project" value="TreeGrafter"/>
</dbReference>
<dbReference type="Pfam" id="PF00595">
    <property type="entry name" value="PDZ"/>
    <property type="match status" value="1"/>
</dbReference>
<dbReference type="SUPFAM" id="SSF47769">
    <property type="entry name" value="SAM/Pointed domain"/>
    <property type="match status" value="1"/>
</dbReference>
<comment type="caution">
    <text evidence="16">The sequence shown here is derived from an EMBL/GenBank/DDBJ whole genome shotgun (WGS) entry which is preliminary data.</text>
</comment>
<evidence type="ECO:0000256" key="5">
    <source>
        <dbReference type="ARBA" id="ARBA00022782"/>
    </source>
</evidence>
<gene>
    <name evidence="16" type="ORF">MGAL_10B001781</name>
</gene>
<evidence type="ECO:0000256" key="8">
    <source>
        <dbReference type="ARBA" id="ARBA00023054"/>
    </source>
</evidence>
<feature type="compositionally biased region" description="Basic and acidic residues" evidence="13">
    <location>
        <begin position="152"/>
        <end position="164"/>
    </location>
</feature>
<dbReference type="GO" id="GO:0019722">
    <property type="term" value="P:calcium-mediated signaling"/>
    <property type="evidence" value="ECO:0007669"/>
    <property type="project" value="TreeGrafter"/>
</dbReference>
<feature type="compositionally biased region" description="Polar residues" evidence="13">
    <location>
        <begin position="579"/>
        <end position="588"/>
    </location>
</feature>
<dbReference type="InterPro" id="IPR036034">
    <property type="entry name" value="PDZ_sf"/>
</dbReference>
<feature type="compositionally biased region" description="Low complexity" evidence="13">
    <location>
        <begin position="603"/>
        <end position="616"/>
    </location>
</feature>
<comment type="subcellular location">
    <subcellularLocation>
        <location evidence="1">Cytoplasm</location>
        <location evidence="1">Cytoskeleton</location>
    </subcellularLocation>
    <subcellularLocation>
        <location evidence="11">Synapse</location>
    </subcellularLocation>
</comment>
<evidence type="ECO:0000256" key="4">
    <source>
        <dbReference type="ARBA" id="ARBA00022553"/>
    </source>
</evidence>
<keyword evidence="7" id="KW-0770">Synapse</keyword>
<dbReference type="Gene3D" id="2.30.42.10">
    <property type="match status" value="1"/>
</dbReference>
<feature type="compositionally biased region" description="Pro residues" evidence="13">
    <location>
        <begin position="1460"/>
        <end position="1473"/>
    </location>
</feature>
<evidence type="ECO:0000256" key="11">
    <source>
        <dbReference type="ARBA" id="ARBA00034103"/>
    </source>
</evidence>
<feature type="compositionally biased region" description="Basic and acidic residues" evidence="13">
    <location>
        <begin position="1"/>
        <end position="11"/>
    </location>
</feature>
<keyword evidence="9" id="KW-0009">Actin-binding</keyword>
<evidence type="ECO:0000256" key="7">
    <source>
        <dbReference type="ARBA" id="ARBA00023018"/>
    </source>
</evidence>
<feature type="compositionally biased region" description="Basic and acidic residues" evidence="13">
    <location>
        <begin position="295"/>
        <end position="310"/>
    </location>
</feature>
<dbReference type="CDD" id="cd06790">
    <property type="entry name" value="PDZ_neurabin-like"/>
    <property type="match status" value="1"/>
</dbReference>
<keyword evidence="2" id="KW-0217">Developmental protein</keyword>
<dbReference type="PROSITE" id="PS50105">
    <property type="entry name" value="SAM_DOMAIN"/>
    <property type="match status" value="1"/>
</dbReference>
<feature type="region of interest" description="Disordered" evidence="13">
    <location>
        <begin position="571"/>
        <end position="708"/>
    </location>
</feature>
<dbReference type="InterPro" id="IPR013761">
    <property type="entry name" value="SAM/pointed_sf"/>
</dbReference>
<feature type="compositionally biased region" description="Basic and acidic residues" evidence="13">
    <location>
        <begin position="425"/>
        <end position="438"/>
    </location>
</feature>
<feature type="domain" description="SAM" evidence="14">
    <location>
        <begin position="1650"/>
        <end position="1713"/>
    </location>
</feature>
<feature type="coiled-coil region" evidence="12">
    <location>
        <begin position="1140"/>
        <end position="1292"/>
    </location>
</feature>
<feature type="compositionally biased region" description="Basic and acidic residues" evidence="13">
    <location>
        <begin position="1012"/>
        <end position="1028"/>
    </location>
</feature>
<evidence type="ECO:0000256" key="3">
    <source>
        <dbReference type="ARBA" id="ARBA00022490"/>
    </source>
</evidence>
<reference evidence="16" key="1">
    <citation type="submission" date="2018-11" db="EMBL/GenBank/DDBJ databases">
        <authorList>
            <person name="Alioto T."/>
            <person name="Alioto T."/>
        </authorList>
    </citation>
    <scope>NUCLEOTIDE SEQUENCE</scope>
</reference>
<protein>
    <submittedName>
        <fullName evidence="16">Neurabin</fullName>
    </submittedName>
</protein>
<feature type="compositionally biased region" description="Low complexity" evidence="13">
    <location>
        <begin position="502"/>
        <end position="513"/>
    </location>
</feature>
<dbReference type="Pfam" id="PF07647">
    <property type="entry name" value="SAM_2"/>
    <property type="match status" value="1"/>
</dbReference>
<dbReference type="GO" id="GO:0031175">
    <property type="term" value="P:neuron projection development"/>
    <property type="evidence" value="ECO:0007669"/>
    <property type="project" value="TreeGrafter"/>
</dbReference>
<feature type="compositionally biased region" description="Polar residues" evidence="13">
    <location>
        <begin position="1096"/>
        <end position="1106"/>
    </location>
</feature>
<keyword evidence="5" id="KW-0221">Differentiation</keyword>
<feature type="compositionally biased region" description="Polar residues" evidence="13">
    <location>
        <begin position="736"/>
        <end position="751"/>
    </location>
</feature>
<evidence type="ECO:0000256" key="12">
    <source>
        <dbReference type="SAM" id="Coils"/>
    </source>
</evidence>
<dbReference type="PROSITE" id="PS50106">
    <property type="entry name" value="PDZ"/>
    <property type="match status" value="1"/>
</dbReference>
<evidence type="ECO:0000256" key="1">
    <source>
        <dbReference type="ARBA" id="ARBA00004245"/>
    </source>
</evidence>
<feature type="compositionally biased region" description="Low complexity" evidence="13">
    <location>
        <begin position="1080"/>
        <end position="1093"/>
    </location>
</feature>
<evidence type="ECO:0000313" key="16">
    <source>
        <dbReference type="EMBL" id="VDI20136.1"/>
    </source>
</evidence>
<keyword evidence="17" id="KW-1185">Reference proteome</keyword>
<feature type="region of interest" description="Disordered" evidence="13">
    <location>
        <begin position="1383"/>
        <end position="1532"/>
    </location>
</feature>
<dbReference type="FunFam" id="2.30.42.10:FF:000010">
    <property type="entry name" value="Neurabin-1 isoform 1"/>
    <property type="match status" value="1"/>
</dbReference>
<feature type="region of interest" description="Disordered" evidence="13">
    <location>
        <begin position="390"/>
        <end position="549"/>
    </location>
</feature>
<evidence type="ECO:0000313" key="17">
    <source>
        <dbReference type="Proteomes" id="UP000596742"/>
    </source>
</evidence>
<feature type="compositionally biased region" description="Basic and acidic residues" evidence="13">
    <location>
        <begin position="185"/>
        <end position="207"/>
    </location>
</feature>
<evidence type="ECO:0000256" key="10">
    <source>
        <dbReference type="ARBA" id="ARBA00023212"/>
    </source>
</evidence>
<feature type="region of interest" description="Disordered" evidence="13">
    <location>
        <begin position="248"/>
        <end position="354"/>
    </location>
</feature>
<feature type="compositionally biased region" description="Basic and acidic residues" evidence="13">
    <location>
        <begin position="775"/>
        <end position="787"/>
    </location>
</feature>
<feature type="compositionally biased region" description="Polar residues" evidence="13">
    <location>
        <begin position="16"/>
        <end position="25"/>
    </location>
</feature>
<dbReference type="GO" id="GO:0007015">
    <property type="term" value="P:actin filament organization"/>
    <property type="evidence" value="ECO:0007669"/>
    <property type="project" value="TreeGrafter"/>
</dbReference>
<feature type="region of interest" description="Disordered" evidence="13">
    <location>
        <begin position="721"/>
        <end position="791"/>
    </location>
</feature>
<keyword evidence="3" id="KW-0963">Cytoplasm</keyword>
<name>A0A8B6DH68_MYTGA</name>
<feature type="compositionally biased region" description="Pro residues" evidence="13">
    <location>
        <begin position="514"/>
        <end position="523"/>
    </location>
</feature>
<dbReference type="SMART" id="SM00228">
    <property type="entry name" value="PDZ"/>
    <property type="match status" value="1"/>
</dbReference>
<dbReference type="SUPFAM" id="SSF50156">
    <property type="entry name" value="PDZ domain-like"/>
    <property type="match status" value="1"/>
</dbReference>
<feature type="compositionally biased region" description="Basic and acidic residues" evidence="13">
    <location>
        <begin position="1408"/>
        <end position="1420"/>
    </location>
</feature>
<keyword evidence="10" id="KW-0206">Cytoskeleton</keyword>
<feature type="compositionally biased region" description="Polar residues" evidence="13">
    <location>
        <begin position="1495"/>
        <end position="1512"/>
    </location>
</feature>
<dbReference type="GO" id="GO:0005737">
    <property type="term" value="C:cytoplasm"/>
    <property type="evidence" value="ECO:0007669"/>
    <property type="project" value="TreeGrafter"/>
</dbReference>
<sequence length="1738" mass="193092">MGTVADPRKDVLTASRFRSGSLQRQKSSEEMPPSLKPRNRDNDSPPRHRQPAENTSKTSNSHLGLFGSNVSKMKELFQVNKPHDKQEIHHRAQEVEKSPEIKRKKTEAVTRTKNTPVPQSDHGLLDATNHVQRFLHTRALFARLEGTSNHPHSTDQTHLSEKGEATPSPVLSPNSSTPTSPTAGKHSDDHFTHRHNIESTRNRHEGSNDMSHVPKGTISDQRPSSLNIGARSNVNSSYSGLLWKRRQTDGRLGSNSSSGNKKDAEENMDVDEATSDVQTENNKYDLSVTSGYRSRSADSNKRAFQCDRIRSVSSDKGQSVSHSQNPKSSHSSTTEDTSGVVMRRNRDSETGGRLTKQEIQAALVKADNYLSHVNVGSDFQSKRRSWEIREQMSESTDSRHSGLTQLSQRNRSRSADTLDNDEAVEPNKSRTYYSDKYRIRAGRRSYDNDSDTTSSNTIDKKSEHSSSKVSDVISKPRTIEKPEVPVSKSNVPLKPPVPSKPTTPTRPAKTSRPVPSPRRPSPAIPQNDHDELSNRNEIEENFSKSADSVLNSGVPTVSVIEPQFETPVFSTPDAESVIQKPTTPSSVQIEVVSSLLTEDLRPDTPQSTSSMTSSPRDSPPPPPLSPPPPLPQTSQPINEFDKDHVSAVMASPHNVSEDRPPPPPYPEEDREPPPPYCVAGHQRVDEPPSPAPQPGVEEITHRSYDSNTYGVQMRTKFGADISQSTEDCDPVPPSPTAQLVNQMSAEQQGSVRSRAAVYVEDKVKEETSPVLTEEIPPREAGDGHEEPDTVLNDTTDIADYDKDEIIDYLEISGISSSDDSDVDDCFFHPATRIKFSKQPIRVFPTFSTEEYDRRNEDVDPVAASAEYELEKRVEKMDVFPVDLMKGPEGLGLSIIGMGVGADSGVEKLGIFIKTLTEGGAAQKDGRIQVNDQIIEVDGKSLVGVTQAYAASVLRNTTGTVKFMIGRDKDPSKSEVARLIQQSLEQDRRREEMKRLEHDRLVQLQDSITPRDAVMERDHQRHMSESGRELDDDDEDEEEVEDDSDECSGDYQLEITNHNEEYDDEDEEEEMVQQEEDVSSTMETTEEIAAGEATPMSIPSSNDNSVGSPDEDRKPVIEVFDLPESSSEDVSPDMESQAMFIKLKEAQYKNAVNEAEIAKLKAKLIQMESVQNEKKEYQKKSEDMAYRLRELEKKMLANRKEINQYQDLLEGSQGQYIALEKKMKGDFTALEKKYHKAKKLIKEYQSREKDFLQERESLLQQQAEKDQQYNSLVKSLKDRIFQLESELGEAQKAAGLPVLIPDASQRVPDVISKETSVKVQSSLDKVLTQSQISDAVSISSGSDDSPGDTVVSQSLNTSTISDIDNQLSESFNEVLSDARLLDTSVSKSKGQLASSGAMASRRPPSKRNKSLDEEKGGEIKSETQSGLESWMKHEGDSTVKKSDAKKRKAQLQERMITEPVEGPPSIPPPPPPPLGADTDSQSSSRRDSTSEQSETASTVSQTSYDPTNPNFRNMESEIPDTVSIDTTGSSDGARIGLPKFLKFGKSSSSDNSGGGIVLLSNKNLNGDGGGSGIKLISKRPLEATYSSDSLDGLDDNEDISSAYMVQEIDDEDGKKTIFSLNISGTPAAEDKSTTPSRRNINQIESCPISEWRMEHVRHWLVALEQEKYIPLFSEKNITGPQLVLLDGTKLKTMGITVSKDRELFKKKIKELKIALDREKKQLEKERKIKEKEQKKQRKK</sequence>
<keyword evidence="8 12" id="KW-0175">Coiled coil</keyword>
<evidence type="ECO:0000256" key="6">
    <source>
        <dbReference type="ARBA" id="ARBA00022902"/>
    </source>
</evidence>
<feature type="region of interest" description="Disordered" evidence="13">
    <location>
        <begin position="1002"/>
        <end position="1115"/>
    </location>
</feature>
<feature type="compositionally biased region" description="Basic and acidic residues" evidence="13">
    <location>
        <begin position="81"/>
        <end position="110"/>
    </location>
</feature>
<evidence type="ECO:0000256" key="9">
    <source>
        <dbReference type="ARBA" id="ARBA00023203"/>
    </source>
</evidence>
<feature type="compositionally biased region" description="Low complexity" evidence="13">
    <location>
        <begin position="318"/>
        <end position="332"/>
    </location>
</feature>
<dbReference type="OrthoDB" id="62701at2759"/>
<keyword evidence="4" id="KW-0597">Phosphoprotein</keyword>
<dbReference type="InterPro" id="IPR001660">
    <property type="entry name" value="SAM"/>
</dbReference>
<feature type="compositionally biased region" description="Polar residues" evidence="13">
    <location>
        <begin position="218"/>
        <end position="233"/>
    </location>
</feature>
<dbReference type="Gene3D" id="1.10.150.50">
    <property type="entry name" value="Transcription Factor, Ets-1"/>
    <property type="match status" value="1"/>
</dbReference>
<organism evidence="16 17">
    <name type="scientific">Mytilus galloprovincialis</name>
    <name type="common">Mediterranean mussel</name>
    <dbReference type="NCBI Taxonomy" id="29158"/>
    <lineage>
        <taxon>Eukaryota</taxon>
        <taxon>Metazoa</taxon>
        <taxon>Spiralia</taxon>
        <taxon>Lophotrochozoa</taxon>
        <taxon>Mollusca</taxon>
        <taxon>Bivalvia</taxon>
        <taxon>Autobranchia</taxon>
        <taxon>Pteriomorphia</taxon>
        <taxon>Mytilida</taxon>
        <taxon>Mytiloidea</taxon>
        <taxon>Mytilidae</taxon>
        <taxon>Mytilinae</taxon>
        <taxon>Mytilus</taxon>
    </lineage>
</organism>
<dbReference type="InterPro" id="IPR001478">
    <property type="entry name" value="PDZ"/>
</dbReference>
<feature type="coiled-coil region" evidence="12">
    <location>
        <begin position="1700"/>
        <end position="1738"/>
    </location>
</feature>
<dbReference type="SMART" id="SM00454">
    <property type="entry name" value="SAM"/>
    <property type="match status" value="1"/>
</dbReference>
<dbReference type="InterPro" id="IPR040645">
    <property type="entry name" value="Neurabin-1/2_PDZ"/>
</dbReference>
<dbReference type="PANTHER" id="PTHR16154">
    <property type="entry name" value="NEURABIN"/>
    <property type="match status" value="1"/>
</dbReference>
<proteinExistence type="predicted"/>
<feature type="region of interest" description="Disordered" evidence="13">
    <location>
        <begin position="1"/>
        <end position="125"/>
    </location>
</feature>
<feature type="compositionally biased region" description="Low complexity" evidence="13">
    <location>
        <begin position="166"/>
        <end position="182"/>
    </location>
</feature>
<feature type="compositionally biased region" description="Polar residues" evidence="13">
    <location>
        <begin position="52"/>
        <end position="62"/>
    </location>
</feature>
<dbReference type="Proteomes" id="UP000596742">
    <property type="component" value="Unassembled WGS sequence"/>
</dbReference>
<feature type="compositionally biased region" description="Pro residues" evidence="13">
    <location>
        <begin position="617"/>
        <end position="631"/>
    </location>
</feature>
<feature type="compositionally biased region" description="Basic and acidic residues" evidence="13">
    <location>
        <begin position="1429"/>
        <end position="1441"/>
    </location>
</feature>
<dbReference type="Pfam" id="PF17817">
    <property type="entry name" value="PDZ_5"/>
    <property type="match status" value="1"/>
</dbReference>
<feature type="compositionally biased region" description="Polar residues" evidence="13">
    <location>
        <begin position="1383"/>
        <end position="1393"/>
    </location>
</feature>
<feature type="compositionally biased region" description="Basic and acidic residues" evidence="13">
    <location>
        <begin position="390"/>
        <end position="400"/>
    </location>
</feature>
<dbReference type="CDD" id="cd09512">
    <property type="entry name" value="SAM_Neurabin-like"/>
    <property type="match status" value="1"/>
</dbReference>
<dbReference type="GO" id="GO:0051015">
    <property type="term" value="F:actin filament binding"/>
    <property type="evidence" value="ECO:0007669"/>
    <property type="project" value="TreeGrafter"/>
</dbReference>
<feature type="region of interest" description="Disordered" evidence="13">
    <location>
        <begin position="147"/>
        <end position="233"/>
    </location>
</feature>
<keyword evidence="6" id="KW-0524">Neurogenesis</keyword>
<dbReference type="GO" id="GO:0014069">
    <property type="term" value="C:postsynaptic density"/>
    <property type="evidence" value="ECO:0007669"/>
    <property type="project" value="TreeGrafter"/>
</dbReference>
<accession>A0A8B6DH68</accession>
<feature type="compositionally biased region" description="Basic and acidic residues" evidence="13">
    <location>
        <begin position="527"/>
        <end position="542"/>
    </location>
</feature>
<dbReference type="PANTHER" id="PTHR16154:SF6">
    <property type="entry name" value="SPINOPHILIN, ISOFORM J"/>
    <property type="match status" value="1"/>
</dbReference>
<dbReference type="GO" id="GO:0015629">
    <property type="term" value="C:actin cytoskeleton"/>
    <property type="evidence" value="ECO:0007669"/>
    <property type="project" value="TreeGrafter"/>
</dbReference>
<feature type="compositionally biased region" description="Acidic residues" evidence="13">
    <location>
        <begin position="1060"/>
        <end position="1077"/>
    </location>
</feature>
<dbReference type="EMBL" id="UYJE01003542">
    <property type="protein sequence ID" value="VDI20136.1"/>
    <property type="molecule type" value="Genomic_DNA"/>
</dbReference>
<evidence type="ECO:0000256" key="13">
    <source>
        <dbReference type="SAM" id="MobiDB-lite"/>
    </source>
</evidence>
<evidence type="ECO:0000256" key="2">
    <source>
        <dbReference type="ARBA" id="ARBA00022473"/>
    </source>
</evidence>
<evidence type="ECO:0000259" key="15">
    <source>
        <dbReference type="PROSITE" id="PS50106"/>
    </source>
</evidence>
<dbReference type="InterPro" id="IPR043446">
    <property type="entry name" value="Neurabin-like"/>
</dbReference>
<evidence type="ECO:0000259" key="14">
    <source>
        <dbReference type="PROSITE" id="PS50105"/>
    </source>
</evidence>
<feature type="compositionally biased region" description="Acidic residues" evidence="13">
    <location>
        <begin position="1029"/>
        <end position="1047"/>
    </location>
</feature>